<keyword evidence="2" id="KW-0732">Signal</keyword>
<evidence type="ECO:0000313" key="5">
    <source>
        <dbReference type="Proteomes" id="UP000553632"/>
    </source>
</evidence>
<evidence type="ECO:0000313" key="4">
    <source>
        <dbReference type="EMBL" id="KAF4735289.1"/>
    </source>
</evidence>
<dbReference type="Proteomes" id="UP000553632">
    <property type="component" value="Unassembled WGS sequence"/>
</dbReference>
<keyword evidence="5" id="KW-1185">Reference proteome</keyword>
<organism evidence="4 5">
    <name type="scientific">Perkinsus olseni</name>
    <name type="common">Perkinsus atlanticus</name>
    <dbReference type="NCBI Taxonomy" id="32597"/>
    <lineage>
        <taxon>Eukaryota</taxon>
        <taxon>Sar</taxon>
        <taxon>Alveolata</taxon>
        <taxon>Perkinsozoa</taxon>
        <taxon>Perkinsea</taxon>
        <taxon>Perkinsida</taxon>
        <taxon>Perkinsidae</taxon>
        <taxon>Perkinsus</taxon>
    </lineage>
</organism>
<dbReference type="PANTHER" id="PTHR11895:SF67">
    <property type="entry name" value="AMIDASE DOMAIN-CONTAINING PROTEIN"/>
    <property type="match status" value="1"/>
</dbReference>
<reference evidence="4 5" key="1">
    <citation type="submission" date="2020-04" db="EMBL/GenBank/DDBJ databases">
        <title>Perkinsus olseni comparative genomics.</title>
        <authorList>
            <person name="Bogema D.R."/>
        </authorList>
    </citation>
    <scope>NUCLEOTIDE SEQUENCE [LARGE SCALE GENOMIC DNA]</scope>
    <source>
        <strain evidence="4 5">ATCC PRA-207</strain>
    </source>
</reference>
<feature type="domain" description="Amidase" evidence="3">
    <location>
        <begin position="115"/>
        <end position="520"/>
    </location>
</feature>
<dbReference type="PANTHER" id="PTHR11895">
    <property type="entry name" value="TRANSAMIDASE"/>
    <property type="match status" value="1"/>
</dbReference>
<feature type="region of interest" description="Disordered" evidence="1">
    <location>
        <begin position="532"/>
        <end position="554"/>
    </location>
</feature>
<gene>
    <name evidence="4" type="ORF">FOZ63_023308</name>
</gene>
<dbReference type="OMA" id="MPLNHQL"/>
<feature type="signal peptide" evidence="2">
    <location>
        <begin position="1"/>
        <end position="23"/>
    </location>
</feature>
<dbReference type="InterPro" id="IPR023631">
    <property type="entry name" value="Amidase_dom"/>
</dbReference>
<dbReference type="InterPro" id="IPR000120">
    <property type="entry name" value="Amidase"/>
</dbReference>
<protein>
    <recommendedName>
        <fullName evidence="3">Amidase domain-containing protein</fullName>
    </recommendedName>
</protein>
<proteinExistence type="predicted"/>
<sequence length="578" mass="64315">MPITAALLLFLAVPLQAASKTLAACLANGHCSSKAMVRSGVGQKTLGDLGVPKLKAFAKDLKNEKIKWPVYRISKDVQVRDFQERKLEIQARLSTFGRNRLMRASTSWRKWRAQRESGRLLQQRKPLSKLDGIPFIVNDELSASGFTELVGTNPRDQRNPRRGRPAVENDPVIQALLDAGAILFGTSVLHEYGISPVGYNAGHQGPLNAFDQTRFTGGSSGGSATGVALGLFPFAIGFDGDGSVRIPASWSGVVGAIPTFGAVRYDNAETEIFTTLHCGPIAANVADAAIVMSVMANTKNQGDHFCDKVYRDRFGVPMPEINFAPLHDKDPTFTIGYDTAWVHDSDPEIETMFYEDRDWIQQQPGWSIHDNFMTTHWKEQALAHTLIIVSEFHRNYKNDKIEMLEPNTKFFLALGSEIDKEMIDAAERVKKWASEQWMQQFEHMDAVITPAMAVPAQHIEDGIDENGLFDATLVSTMLKYRWPSNLMGFPSVTATVRNNKDELPIGIQVICRPFEDGKCLALAKKIEEHFEGRREHPEQWGGDLEKTSSGEVNNDVKEMPSVTRLVMAATSEVEPRVR</sequence>
<dbReference type="GO" id="GO:0003824">
    <property type="term" value="F:catalytic activity"/>
    <property type="evidence" value="ECO:0007669"/>
    <property type="project" value="InterPro"/>
</dbReference>
<dbReference type="Pfam" id="PF01425">
    <property type="entry name" value="Amidase"/>
    <property type="match status" value="1"/>
</dbReference>
<dbReference type="AlphaFoldDB" id="A0A7J6SQQ0"/>
<dbReference type="EMBL" id="JABANO010016379">
    <property type="protein sequence ID" value="KAF4735289.1"/>
    <property type="molecule type" value="Genomic_DNA"/>
</dbReference>
<feature type="chain" id="PRO_5029833160" description="Amidase domain-containing protein" evidence="2">
    <location>
        <begin position="24"/>
        <end position="578"/>
    </location>
</feature>
<evidence type="ECO:0000256" key="1">
    <source>
        <dbReference type="SAM" id="MobiDB-lite"/>
    </source>
</evidence>
<name>A0A7J6SQQ0_PEROL</name>
<comment type="caution">
    <text evidence="4">The sequence shown here is derived from an EMBL/GenBank/DDBJ whole genome shotgun (WGS) entry which is preliminary data.</text>
</comment>
<dbReference type="SUPFAM" id="SSF75304">
    <property type="entry name" value="Amidase signature (AS) enzymes"/>
    <property type="match status" value="1"/>
</dbReference>
<dbReference type="InterPro" id="IPR036928">
    <property type="entry name" value="AS_sf"/>
</dbReference>
<dbReference type="Gene3D" id="3.90.1300.10">
    <property type="entry name" value="Amidase signature (AS) domain"/>
    <property type="match status" value="1"/>
</dbReference>
<accession>A0A7J6SQQ0</accession>
<evidence type="ECO:0000259" key="3">
    <source>
        <dbReference type="Pfam" id="PF01425"/>
    </source>
</evidence>
<evidence type="ECO:0000256" key="2">
    <source>
        <dbReference type="SAM" id="SignalP"/>
    </source>
</evidence>